<dbReference type="EMBL" id="BAHB01000087">
    <property type="protein sequence ID" value="GAB87002.1"/>
    <property type="molecule type" value="Genomic_DNA"/>
</dbReference>
<evidence type="ECO:0000259" key="7">
    <source>
        <dbReference type="Pfam" id="PF12823"/>
    </source>
</evidence>
<evidence type="ECO:0000256" key="6">
    <source>
        <dbReference type="SAM" id="Phobius"/>
    </source>
</evidence>
<evidence type="ECO:0000256" key="1">
    <source>
        <dbReference type="ARBA" id="ARBA00004651"/>
    </source>
</evidence>
<evidence type="ECO:0000256" key="5">
    <source>
        <dbReference type="ARBA" id="ARBA00023136"/>
    </source>
</evidence>
<name>A0ABQ0HXL8_GORRU</name>
<evidence type="ECO:0000313" key="8">
    <source>
        <dbReference type="EMBL" id="GAB87002.1"/>
    </source>
</evidence>
<keyword evidence="4 6" id="KW-1133">Transmembrane helix</keyword>
<reference evidence="8 9" key="1">
    <citation type="submission" date="2012-08" db="EMBL/GenBank/DDBJ databases">
        <title>Whole genome shotgun sequence of Gordonia rubripertincta NBRC 101908.</title>
        <authorList>
            <person name="Takarada H."/>
            <person name="Hosoyama A."/>
            <person name="Tsuchikane K."/>
            <person name="Katsumata H."/>
            <person name="Baba S."/>
            <person name="Ohji S."/>
            <person name="Yamazaki S."/>
            <person name="Fujita N."/>
        </authorList>
    </citation>
    <scope>NUCLEOTIDE SEQUENCE [LARGE SCALE GENOMIC DNA]</scope>
    <source>
        <strain evidence="8 9">NBRC 101908</strain>
    </source>
</reference>
<evidence type="ECO:0000313" key="9">
    <source>
        <dbReference type="Proteomes" id="UP000010744"/>
    </source>
</evidence>
<evidence type="ECO:0000256" key="2">
    <source>
        <dbReference type="ARBA" id="ARBA00022475"/>
    </source>
</evidence>
<accession>A0ABQ0HXL8</accession>
<dbReference type="PANTHER" id="PTHR40077">
    <property type="entry name" value="MEMBRANE PROTEIN-RELATED"/>
    <property type="match status" value="1"/>
</dbReference>
<proteinExistence type="predicted"/>
<keyword evidence="9" id="KW-1185">Reference proteome</keyword>
<evidence type="ECO:0000256" key="4">
    <source>
        <dbReference type="ARBA" id="ARBA00022989"/>
    </source>
</evidence>
<feature type="transmembrane region" description="Helical" evidence="6">
    <location>
        <begin position="90"/>
        <end position="114"/>
    </location>
</feature>
<organism evidence="8 9">
    <name type="scientific">Gordonia rubripertincta NBRC 101908</name>
    <dbReference type="NCBI Taxonomy" id="1077975"/>
    <lineage>
        <taxon>Bacteria</taxon>
        <taxon>Bacillati</taxon>
        <taxon>Actinomycetota</taxon>
        <taxon>Actinomycetes</taxon>
        <taxon>Mycobacteriales</taxon>
        <taxon>Gordoniaceae</taxon>
        <taxon>Gordonia</taxon>
    </lineage>
</organism>
<protein>
    <recommendedName>
        <fullName evidence="7">DUF3817 domain-containing protein</fullName>
    </recommendedName>
</protein>
<comment type="subcellular location">
    <subcellularLocation>
        <location evidence="1">Cell membrane</location>
        <topology evidence="1">Multi-pass membrane protein</topology>
    </subcellularLocation>
</comment>
<gene>
    <name evidence="8" type="ORF">GORBP_087_00450</name>
</gene>
<keyword evidence="2" id="KW-1003">Cell membrane</keyword>
<feature type="transmembrane region" description="Helical" evidence="6">
    <location>
        <begin position="20"/>
        <end position="37"/>
    </location>
</feature>
<dbReference type="Pfam" id="PF12823">
    <property type="entry name" value="DUF3817"/>
    <property type="match status" value="1"/>
</dbReference>
<keyword evidence="5 6" id="KW-0472">Membrane</keyword>
<feature type="domain" description="DUF3817" evidence="7">
    <location>
        <begin position="15"/>
        <end position="79"/>
    </location>
</feature>
<evidence type="ECO:0000256" key="3">
    <source>
        <dbReference type="ARBA" id="ARBA00022692"/>
    </source>
</evidence>
<keyword evidence="3 6" id="KW-0812">Transmembrane</keyword>
<feature type="transmembrane region" description="Helical" evidence="6">
    <location>
        <begin position="49"/>
        <end position="70"/>
    </location>
</feature>
<comment type="caution">
    <text evidence="8">The sequence shown here is derived from an EMBL/GenBank/DDBJ whole genome shotgun (WGS) entry which is preliminary data.</text>
</comment>
<dbReference type="NCBIfam" id="TIGR03954">
    <property type="entry name" value="integ_memb_HG"/>
    <property type="match status" value="1"/>
</dbReference>
<sequence length="134" mass="14717">MRNMLSFFDLSTPAKRFRLVAVAEAITWAWLIVGMVLKRVNDDPEAIALPGATHGAVFVIFVIVALITAYQLKWNAVKWEIPLGGRRIGIPIVTLLALVSSIPPFGTIVFEWWAKRNGHLAELSAGQSPQQAPA</sequence>
<dbReference type="PANTHER" id="PTHR40077:SF1">
    <property type="entry name" value="MEMBRANE PROTEIN"/>
    <property type="match status" value="1"/>
</dbReference>
<dbReference type="InterPro" id="IPR023845">
    <property type="entry name" value="DUF3817_TM"/>
</dbReference>
<dbReference type="Proteomes" id="UP000010744">
    <property type="component" value="Unassembled WGS sequence"/>
</dbReference>